<feature type="domain" description="Tet-like 2OG-Fe(II) oxygenase" evidence="2">
    <location>
        <begin position="105"/>
        <end position="172"/>
    </location>
</feature>
<dbReference type="Proteomes" id="UP000037035">
    <property type="component" value="Unassembled WGS sequence"/>
</dbReference>
<feature type="region of interest" description="Disordered" evidence="1">
    <location>
        <begin position="1"/>
        <end position="24"/>
    </location>
</feature>
<evidence type="ECO:0000313" key="4">
    <source>
        <dbReference type="Proteomes" id="UP000037035"/>
    </source>
</evidence>
<feature type="compositionally biased region" description="Polar residues" evidence="1">
    <location>
        <begin position="11"/>
        <end position="24"/>
    </location>
</feature>
<dbReference type="EMBL" id="LAVV01002222">
    <property type="protein sequence ID" value="KNZ62985.1"/>
    <property type="molecule type" value="Genomic_DNA"/>
</dbReference>
<dbReference type="InterPro" id="IPR046798">
    <property type="entry name" value="2OG-FeII_Oxy_6"/>
</dbReference>
<reference evidence="3 4" key="1">
    <citation type="submission" date="2015-08" db="EMBL/GenBank/DDBJ databases">
        <title>Next Generation Sequencing and Analysis of the Genome of Puccinia sorghi L Schw, the Causal Agent of Maize Common Rust.</title>
        <authorList>
            <person name="Rochi L."/>
            <person name="Burguener G."/>
            <person name="Darino M."/>
            <person name="Turjanski A."/>
            <person name="Kreff E."/>
            <person name="Dieguez M.J."/>
            <person name="Sacco F."/>
        </authorList>
    </citation>
    <scope>NUCLEOTIDE SEQUENCE [LARGE SCALE GENOMIC DNA]</scope>
    <source>
        <strain evidence="3 4">RO10H11247</strain>
    </source>
</reference>
<evidence type="ECO:0000313" key="3">
    <source>
        <dbReference type="EMBL" id="KNZ62985.1"/>
    </source>
</evidence>
<dbReference type="Pfam" id="PF20515">
    <property type="entry name" value="2OG-FeII_Oxy_6"/>
    <property type="match status" value="1"/>
</dbReference>
<evidence type="ECO:0000256" key="1">
    <source>
        <dbReference type="SAM" id="MobiDB-lite"/>
    </source>
</evidence>
<sequence>MCSLSEGGQGFSQATHQSTNQTPCIQSQISKRKRTQCQPEPLWNFTSSFPHLKYKPQCHDLFLLNSIRFQLWIFLSNHDTNISANISLLKKPIRITTIQMTLDILGWRKGYEEASKIGVTGVAAKVAKDPDRYCKLQIHFPEKNTFIGKWFYLVSGPLFDEFKKQHNALKQPIRIPTSQMALNILGRCIVWDGERDMNKQKKLA</sequence>
<accession>A0A0L6VS21</accession>
<keyword evidence="4" id="KW-1185">Reference proteome</keyword>
<evidence type="ECO:0000259" key="2">
    <source>
        <dbReference type="Pfam" id="PF20515"/>
    </source>
</evidence>
<name>A0A0L6VS21_9BASI</name>
<gene>
    <name evidence="3" type="ORF">VP01_11g8</name>
</gene>
<dbReference type="AlphaFoldDB" id="A0A0L6VS21"/>
<proteinExistence type="predicted"/>
<protein>
    <recommendedName>
        <fullName evidence="2">Tet-like 2OG-Fe(II) oxygenase domain-containing protein</fullName>
    </recommendedName>
</protein>
<organism evidence="3 4">
    <name type="scientific">Puccinia sorghi</name>
    <dbReference type="NCBI Taxonomy" id="27349"/>
    <lineage>
        <taxon>Eukaryota</taxon>
        <taxon>Fungi</taxon>
        <taxon>Dikarya</taxon>
        <taxon>Basidiomycota</taxon>
        <taxon>Pucciniomycotina</taxon>
        <taxon>Pucciniomycetes</taxon>
        <taxon>Pucciniales</taxon>
        <taxon>Pucciniaceae</taxon>
        <taxon>Puccinia</taxon>
    </lineage>
</organism>
<comment type="caution">
    <text evidence="3">The sequence shown here is derived from an EMBL/GenBank/DDBJ whole genome shotgun (WGS) entry which is preliminary data.</text>
</comment>
<dbReference type="VEuPathDB" id="FungiDB:VP01_11g8"/>
<dbReference type="STRING" id="27349.A0A0L6VS21"/>